<evidence type="ECO:0000256" key="1">
    <source>
        <dbReference type="ARBA" id="ARBA00004959"/>
    </source>
</evidence>
<evidence type="ECO:0000256" key="3">
    <source>
        <dbReference type="ARBA" id="ARBA00022857"/>
    </source>
</evidence>
<dbReference type="PRINTS" id="PR00079">
    <property type="entry name" value="G6PDHDRGNASE"/>
</dbReference>
<evidence type="ECO:0000259" key="7">
    <source>
        <dbReference type="Pfam" id="PF02781"/>
    </source>
</evidence>
<dbReference type="EMBL" id="AB539530">
    <property type="protein sequence ID" value="BAJ09733.1"/>
    <property type="molecule type" value="mRNA"/>
</dbReference>
<reference evidence="8" key="1">
    <citation type="submission" date="2009-12" db="EMBL/GenBank/DDBJ databases">
        <title>Distinction of cell types in dicyemid mesozoans (phylum dicyemida) by expression patterns of 16 genes.</title>
        <authorList>
            <person name="Ogino K."/>
            <person name="Tsuneki K."/>
            <person name="Furuya H."/>
        </authorList>
    </citation>
    <scope>NUCLEOTIDE SEQUENCE</scope>
</reference>
<dbReference type="InterPro" id="IPR001282">
    <property type="entry name" value="G6P_DH"/>
</dbReference>
<evidence type="ECO:0000313" key="8">
    <source>
        <dbReference type="EMBL" id="BAJ09733.1"/>
    </source>
</evidence>
<feature type="non-terminal residue" evidence="8">
    <location>
        <position position="1"/>
    </location>
</feature>
<feature type="domain" description="Glucose-6-phosphate dehydrogenase C-terminal" evidence="7">
    <location>
        <begin position="1"/>
        <end position="240"/>
    </location>
</feature>
<keyword evidence="4" id="KW-0560">Oxidoreductase</keyword>
<gene>
    <name evidence="8" type="primary">G6PD</name>
</gene>
<name>D7URP0_DICJA</name>
<evidence type="ECO:0000256" key="6">
    <source>
        <dbReference type="ARBA" id="ARBA00047696"/>
    </source>
</evidence>
<dbReference type="PANTHER" id="PTHR23429">
    <property type="entry name" value="GLUCOSE-6-PHOSPHATE 1-DEHYDROGENASE G6PD"/>
    <property type="match status" value="1"/>
</dbReference>
<evidence type="ECO:0000256" key="5">
    <source>
        <dbReference type="ARBA" id="ARBA00023277"/>
    </source>
</evidence>
<evidence type="ECO:0000256" key="4">
    <source>
        <dbReference type="ARBA" id="ARBA00023002"/>
    </source>
</evidence>
<dbReference type="Pfam" id="PF02781">
    <property type="entry name" value="G6PD_C"/>
    <property type="match status" value="1"/>
</dbReference>
<keyword evidence="5" id="KW-0119">Carbohydrate metabolism</keyword>
<dbReference type="GO" id="GO:0009051">
    <property type="term" value="P:pentose-phosphate shunt, oxidative branch"/>
    <property type="evidence" value="ECO:0007669"/>
    <property type="project" value="TreeGrafter"/>
</dbReference>
<accession>D7URP0</accession>
<keyword evidence="3" id="KW-0521">NADP</keyword>
<sequence length="242" mass="27467">VKGRSGYFDNYGIIRDVIQNHLLQIVTLIAIEMPKTADSEAIREEKVKVLKHIKKAEISQTVIAQYLGYRSEAGVASSSRTPTFASTVLYIDNDRWRDVPFVIKAGKEFNERKCEIKIRFRDTESDLLGSTTNNELIMCVGPTESICLRVLTKNPGEDERYVDVDLKMDYKSAFENYSVVDPYETLILQAIEGNQANFVRTDELEEAWRIFTPLLDALEKEKTEPVVYERGGSGPSCTDKPI</sequence>
<dbReference type="GO" id="GO:0006006">
    <property type="term" value="P:glucose metabolic process"/>
    <property type="evidence" value="ECO:0007669"/>
    <property type="project" value="InterPro"/>
</dbReference>
<evidence type="ECO:0000256" key="2">
    <source>
        <dbReference type="ARBA" id="ARBA00013019"/>
    </source>
</evidence>
<comment type="catalytic activity">
    <reaction evidence="6">
        <text>D-glucose 6-phosphate + NADP(+) = 6-phospho-D-glucono-1,5-lactone + NADPH + H(+)</text>
        <dbReference type="Rhea" id="RHEA:15841"/>
        <dbReference type="ChEBI" id="CHEBI:15378"/>
        <dbReference type="ChEBI" id="CHEBI:57783"/>
        <dbReference type="ChEBI" id="CHEBI:57955"/>
        <dbReference type="ChEBI" id="CHEBI:58349"/>
        <dbReference type="ChEBI" id="CHEBI:61548"/>
        <dbReference type="EC" id="1.1.1.49"/>
    </reaction>
    <physiologicalReaction direction="left-to-right" evidence="6">
        <dbReference type="Rhea" id="RHEA:15842"/>
    </physiologicalReaction>
</comment>
<dbReference type="GO" id="GO:0005829">
    <property type="term" value="C:cytosol"/>
    <property type="evidence" value="ECO:0007669"/>
    <property type="project" value="TreeGrafter"/>
</dbReference>
<comment type="pathway">
    <text evidence="1">Carbohydrate degradation; pentose phosphate pathway.</text>
</comment>
<dbReference type="PANTHER" id="PTHR23429:SF0">
    <property type="entry name" value="GLUCOSE-6-PHOSPHATE 1-DEHYDROGENASE"/>
    <property type="match status" value="1"/>
</dbReference>
<dbReference type="SUPFAM" id="SSF55347">
    <property type="entry name" value="Glyceraldehyde-3-phosphate dehydrogenase-like, C-terminal domain"/>
    <property type="match status" value="1"/>
</dbReference>
<dbReference type="Gene3D" id="3.30.360.10">
    <property type="entry name" value="Dihydrodipicolinate Reductase, domain 2"/>
    <property type="match status" value="1"/>
</dbReference>
<dbReference type="InterPro" id="IPR022675">
    <property type="entry name" value="G6P_DH_C"/>
</dbReference>
<dbReference type="AlphaFoldDB" id="D7URP0"/>
<protein>
    <recommendedName>
        <fullName evidence="2">glucose-6-phosphate dehydrogenase (NADP(+))</fullName>
        <ecNumber evidence="2">1.1.1.49</ecNumber>
    </recommendedName>
</protein>
<organism evidence="8">
    <name type="scientific">Dicyema japonicum</name>
    <name type="common">Dicyemid mesozoan</name>
    <dbReference type="NCBI Taxonomy" id="399803"/>
    <lineage>
        <taxon>Eukaryota</taxon>
        <taxon>Metazoa</taxon>
        <taxon>Spiralia</taxon>
        <taxon>Lophotrochozoa</taxon>
        <taxon>Mesozoa</taxon>
        <taxon>Dicyemida</taxon>
        <taxon>Rhombozoa</taxon>
        <taxon>Dicyemidae</taxon>
        <taxon>Dicyema</taxon>
    </lineage>
</organism>
<proteinExistence type="evidence at transcript level"/>
<dbReference type="GO" id="GO:0050661">
    <property type="term" value="F:NADP binding"/>
    <property type="evidence" value="ECO:0007669"/>
    <property type="project" value="InterPro"/>
</dbReference>
<dbReference type="GO" id="GO:0004345">
    <property type="term" value="F:glucose-6-phosphate dehydrogenase activity"/>
    <property type="evidence" value="ECO:0007669"/>
    <property type="project" value="UniProtKB-EC"/>
</dbReference>
<dbReference type="EC" id="1.1.1.49" evidence="2"/>